<dbReference type="InterPro" id="IPR003428">
    <property type="entry name" value="MAM33"/>
</dbReference>
<organism evidence="1 2">
    <name type="scientific">Mycena chlorophos</name>
    <name type="common">Agaric fungus</name>
    <name type="synonym">Agaricus chlorophos</name>
    <dbReference type="NCBI Taxonomy" id="658473"/>
    <lineage>
        <taxon>Eukaryota</taxon>
        <taxon>Fungi</taxon>
        <taxon>Dikarya</taxon>
        <taxon>Basidiomycota</taxon>
        <taxon>Agaricomycotina</taxon>
        <taxon>Agaricomycetes</taxon>
        <taxon>Agaricomycetidae</taxon>
        <taxon>Agaricales</taxon>
        <taxon>Marasmiineae</taxon>
        <taxon>Mycenaceae</taxon>
        <taxon>Mycena</taxon>
    </lineage>
</organism>
<evidence type="ECO:0008006" key="3">
    <source>
        <dbReference type="Google" id="ProtNLM"/>
    </source>
</evidence>
<evidence type="ECO:0000313" key="2">
    <source>
        <dbReference type="Proteomes" id="UP000815677"/>
    </source>
</evidence>
<dbReference type="Proteomes" id="UP000815677">
    <property type="component" value="Unassembled WGS sequence"/>
</dbReference>
<dbReference type="InterPro" id="IPR036561">
    <property type="entry name" value="MAM33_sf"/>
</dbReference>
<proteinExistence type="predicted"/>
<gene>
    <name evidence="1" type="ORF">MCHLO_17239</name>
</gene>
<dbReference type="Gene3D" id="3.10.280.10">
    <property type="entry name" value="Mitochondrial glycoprotein"/>
    <property type="match status" value="1"/>
</dbReference>
<dbReference type="Pfam" id="PF02330">
    <property type="entry name" value="MAM33"/>
    <property type="match status" value="1"/>
</dbReference>
<dbReference type="PANTHER" id="PTHR10826:SF1">
    <property type="entry name" value="COMPLEMENT COMPONENT 1 Q SUBCOMPONENT-BINDING PROTEIN, MITOCHONDRIAL"/>
    <property type="match status" value="1"/>
</dbReference>
<accession>A0ABQ0MCW6</accession>
<keyword evidence="2" id="KW-1185">Reference proteome</keyword>
<name>A0ABQ0MCW6_MYCCL</name>
<dbReference type="PANTHER" id="PTHR10826">
    <property type="entry name" value="COMPLEMENT COMPONENT 1"/>
    <property type="match status" value="1"/>
</dbReference>
<evidence type="ECO:0000313" key="1">
    <source>
        <dbReference type="EMBL" id="GAT61190.1"/>
    </source>
</evidence>
<dbReference type="EMBL" id="DF849997">
    <property type="protein sequence ID" value="GAT61190.1"/>
    <property type="molecule type" value="Genomic_DNA"/>
</dbReference>
<dbReference type="SUPFAM" id="SSF54529">
    <property type="entry name" value="Mitochondrial glycoprotein MAM33-like"/>
    <property type="match status" value="1"/>
</dbReference>
<sequence>MSSAFRVLRLASRPALQLRSASAAARTALTTRPLVALATRSFASSIPVADATPGSRQLLEKLTQELNYEIEHAHETGVDDKPEFLVAFEQEGVWEIKDEPGNDEVFLTRKFGNETIRVMFSVADLQGFDEKDVEEPELDEAGAEKDPAVELRVSVSITKANSPSALNIDMFCADGLLHTANVTYFKSREVATELTMESDFKRRTVYSGPIFESLDAGLQDSFATFLDERGLNASLAEFIPAYAEHKEQQEYVDWLDGVSKFVEA</sequence>
<protein>
    <recommendedName>
        <fullName evidence="3">Mitochondrial glyco protein</fullName>
    </recommendedName>
</protein>
<reference evidence="1" key="1">
    <citation type="submission" date="2014-09" db="EMBL/GenBank/DDBJ databases">
        <title>Genome sequence of the luminous mushroom Mycena chlorophos for searching fungal bioluminescence genes.</title>
        <authorList>
            <person name="Tanaka Y."/>
            <person name="Kasuga D."/>
            <person name="Oba Y."/>
            <person name="Hase S."/>
            <person name="Sato K."/>
            <person name="Oba Y."/>
            <person name="Sakakibara Y."/>
        </authorList>
    </citation>
    <scope>NUCLEOTIDE SEQUENCE</scope>
</reference>